<accession>A0A3E3IU27</accession>
<dbReference type="AlphaFoldDB" id="A0A3E3IU27"/>
<sequence length="297" mass="33853">MNIRTMPLTLSMKDTIEGIRYENGHITASHAFASLFMWQKEMGLSVYLEENLFAVKCRMQGENAWFFPCGGRTAVRDFICRCLDGEGLLFCYMRREDAEFLEQEFPGRFQIRERESDHEYIYDRKEQQEMNGKGFLAARKYIHRLTAGHLLEWEPVGAENLADALSLVSGWKEKEREEGLDGLRDTDASVTMLTYWEELEGAGILVRVDGAPGAVMAGYPIGKNMFDISLGKQSCYITGMSEYTRHALCSFLPEKYSLVNGEEDLGIEGLRRMKQRMRPVGLLRMYEGRAAAIGTEA</sequence>
<dbReference type="OrthoDB" id="9765580at2"/>
<evidence type="ECO:0000313" key="3">
    <source>
        <dbReference type="EMBL" id="RGE70552.1"/>
    </source>
</evidence>
<evidence type="ECO:0000313" key="2">
    <source>
        <dbReference type="EMBL" id="RGE56057.1"/>
    </source>
</evidence>
<dbReference type="InterPro" id="IPR016732">
    <property type="entry name" value="UCP018688"/>
</dbReference>
<name>A0A3E3IU27_9FIRM</name>
<evidence type="ECO:0000259" key="1">
    <source>
        <dbReference type="Pfam" id="PF09924"/>
    </source>
</evidence>
<dbReference type="Proteomes" id="UP000261166">
    <property type="component" value="Unassembled WGS sequence"/>
</dbReference>
<reference evidence="3 5" key="1">
    <citation type="submission" date="2018-08" db="EMBL/GenBank/DDBJ databases">
        <title>A genome reference for cultivated species of the human gut microbiota.</title>
        <authorList>
            <person name="Zou Y."/>
            <person name="Xue W."/>
            <person name="Luo G."/>
        </authorList>
    </citation>
    <scope>NUCLEOTIDE SEQUENCE [LARGE SCALE GENOMIC DNA]</scope>
    <source>
        <strain evidence="3 5">AF26-4BH</strain>
        <strain evidence="2">TF05-5AC</strain>
    </source>
</reference>
<feature type="domain" description="Phosphatidylglycerol lysyltransferase C-terminal" evidence="1">
    <location>
        <begin position="29"/>
        <end position="281"/>
    </location>
</feature>
<comment type="caution">
    <text evidence="3">The sequence shown here is derived from an EMBL/GenBank/DDBJ whole genome shotgun (WGS) entry which is preliminary data.</text>
</comment>
<keyword evidence="4" id="KW-1185">Reference proteome</keyword>
<evidence type="ECO:0000313" key="4">
    <source>
        <dbReference type="Proteomes" id="UP000260812"/>
    </source>
</evidence>
<dbReference type="PANTHER" id="PTHR41373:SF1">
    <property type="entry name" value="PHOSPHATIDYLGLYCEROL LYSYLTRANSFERASE C-TERMINAL DOMAIN-CONTAINING PROTEIN"/>
    <property type="match status" value="1"/>
</dbReference>
<dbReference type="SUPFAM" id="SSF55729">
    <property type="entry name" value="Acyl-CoA N-acyltransferases (Nat)"/>
    <property type="match status" value="2"/>
</dbReference>
<dbReference type="EMBL" id="QVLU01000015">
    <property type="protein sequence ID" value="RGE70552.1"/>
    <property type="molecule type" value="Genomic_DNA"/>
</dbReference>
<dbReference type="Pfam" id="PF09924">
    <property type="entry name" value="LPG_synthase_C"/>
    <property type="match status" value="1"/>
</dbReference>
<dbReference type="GeneID" id="97990269"/>
<proteinExistence type="predicted"/>
<dbReference type="Proteomes" id="UP000260812">
    <property type="component" value="Unassembled WGS sequence"/>
</dbReference>
<dbReference type="InterPro" id="IPR024320">
    <property type="entry name" value="LPG_synthase_C"/>
</dbReference>
<protein>
    <submittedName>
        <fullName evidence="3">DUF2156 domain-containing protein</fullName>
    </submittedName>
</protein>
<organism evidence="3 5">
    <name type="scientific">Eisenbergiella massiliensis</name>
    <dbReference type="NCBI Taxonomy" id="1720294"/>
    <lineage>
        <taxon>Bacteria</taxon>
        <taxon>Bacillati</taxon>
        <taxon>Bacillota</taxon>
        <taxon>Clostridia</taxon>
        <taxon>Lachnospirales</taxon>
        <taxon>Lachnospiraceae</taxon>
        <taxon>Eisenbergiella</taxon>
    </lineage>
</organism>
<dbReference type="PANTHER" id="PTHR41373">
    <property type="entry name" value="DUF2156 DOMAIN-CONTAINING PROTEIN"/>
    <property type="match status" value="1"/>
</dbReference>
<evidence type="ECO:0000313" key="5">
    <source>
        <dbReference type="Proteomes" id="UP000261166"/>
    </source>
</evidence>
<dbReference type="Gene3D" id="3.40.630.30">
    <property type="match status" value="1"/>
</dbReference>
<dbReference type="InterPro" id="IPR016181">
    <property type="entry name" value="Acyl_CoA_acyltransferase"/>
</dbReference>
<gene>
    <name evidence="3" type="ORF">DWY69_16595</name>
    <name evidence="2" type="ORF">DXC51_26285</name>
</gene>
<dbReference type="EMBL" id="QVLV01000031">
    <property type="protein sequence ID" value="RGE56057.1"/>
    <property type="molecule type" value="Genomic_DNA"/>
</dbReference>
<dbReference type="RefSeq" id="WP_025490392.1">
    <property type="nucleotide sequence ID" value="NZ_CALBAU010000429.1"/>
</dbReference>